<evidence type="ECO:0000313" key="7">
    <source>
        <dbReference type="EMBL" id="WKN35491.1"/>
    </source>
</evidence>
<dbReference type="Pfam" id="PF03279">
    <property type="entry name" value="Lip_A_acyltrans"/>
    <property type="match status" value="1"/>
</dbReference>
<sequence length="313" mass="36098">MTWKKRIRKKVKYKILYQFIQGLFWLAAHVPRRWTLAIYESLGRIAYYIFPQERKRIHSHLQYALGSQAQTIAPGQFSRALFRNLAKNVADIFITRSFTTSDELDQFVNTEGFEHLEKAYKRGKGVIGLTCHMGAFELVGPNLSLRGYKTSIVGRKLKNPKMDQLLVDYRKHHGSKVIYSGEGVLKLVRALKKGEIIGLLIDQDIRWAKGLFVDFFGKPAYTPIGAAWLAQSTEAAVVPMAIRRLPNEQHVVTMLPELDISKTGDTEHDLRINTQRFSDALEQLIRMDLTQWVWMHERWKTKPEDITETPSTP</sequence>
<keyword evidence="4" id="KW-0808">Transferase</keyword>
<organism evidence="7">
    <name type="scientific">Roseihalotalea indica</name>
    <dbReference type="NCBI Taxonomy" id="2867963"/>
    <lineage>
        <taxon>Bacteria</taxon>
        <taxon>Pseudomonadati</taxon>
        <taxon>Bacteroidota</taxon>
        <taxon>Cytophagia</taxon>
        <taxon>Cytophagales</taxon>
        <taxon>Catalimonadaceae</taxon>
        <taxon>Roseihalotalea</taxon>
    </lineage>
</organism>
<keyword evidence="3" id="KW-0997">Cell inner membrane</keyword>
<keyword evidence="5" id="KW-0472">Membrane</keyword>
<name>A0AA49GNI7_9BACT</name>
<comment type="subcellular location">
    <subcellularLocation>
        <location evidence="1">Cell inner membrane</location>
    </subcellularLocation>
</comment>
<dbReference type="InterPro" id="IPR004960">
    <property type="entry name" value="LipA_acyltrans"/>
</dbReference>
<dbReference type="CDD" id="cd07984">
    <property type="entry name" value="LPLAT_LABLAT-like"/>
    <property type="match status" value="1"/>
</dbReference>
<protein>
    <submittedName>
        <fullName evidence="7">Lysophospholipid acyltransferase family protein</fullName>
    </submittedName>
</protein>
<reference evidence="7" key="1">
    <citation type="journal article" date="2023" name="Comput. Struct. Biotechnol. J.">
        <title>Discovery of a novel marine Bacteroidetes with a rich repertoire of carbohydrate-active enzymes.</title>
        <authorList>
            <person name="Chen B."/>
            <person name="Liu G."/>
            <person name="Chen Q."/>
            <person name="Wang H."/>
            <person name="Liu L."/>
            <person name="Tang K."/>
        </authorList>
    </citation>
    <scope>NUCLEOTIDE SEQUENCE</scope>
    <source>
        <strain evidence="7">TK19036</strain>
    </source>
</reference>
<evidence type="ECO:0000256" key="1">
    <source>
        <dbReference type="ARBA" id="ARBA00004533"/>
    </source>
</evidence>
<evidence type="ECO:0000256" key="6">
    <source>
        <dbReference type="ARBA" id="ARBA00023315"/>
    </source>
</evidence>
<dbReference type="GO" id="GO:0016746">
    <property type="term" value="F:acyltransferase activity"/>
    <property type="evidence" value="ECO:0007669"/>
    <property type="project" value="UniProtKB-KW"/>
</dbReference>
<accession>A0AA49GNI7</accession>
<proteinExistence type="predicted"/>
<dbReference type="GO" id="GO:0005886">
    <property type="term" value="C:plasma membrane"/>
    <property type="evidence" value="ECO:0007669"/>
    <property type="project" value="UniProtKB-SubCell"/>
</dbReference>
<dbReference type="EMBL" id="CP120682">
    <property type="protein sequence ID" value="WKN35491.1"/>
    <property type="molecule type" value="Genomic_DNA"/>
</dbReference>
<keyword evidence="2" id="KW-1003">Cell membrane</keyword>
<evidence type="ECO:0000256" key="5">
    <source>
        <dbReference type="ARBA" id="ARBA00023136"/>
    </source>
</evidence>
<reference evidence="7" key="2">
    <citation type="journal article" date="2024" name="Antonie Van Leeuwenhoek">
        <title>Roseihalotalea indica gen. nov., sp. nov., a halophilic Bacteroidetes from mesopelagic Southwest Indian Ocean with higher carbohydrate metabolic potential.</title>
        <authorList>
            <person name="Chen B."/>
            <person name="Zhang M."/>
            <person name="Lin D."/>
            <person name="Ye J."/>
            <person name="Tang K."/>
        </authorList>
    </citation>
    <scope>NUCLEOTIDE SEQUENCE</scope>
    <source>
        <strain evidence="7">TK19036</strain>
    </source>
</reference>
<dbReference type="PIRSF" id="PIRSF026649">
    <property type="entry name" value="MsbB"/>
    <property type="match status" value="1"/>
</dbReference>
<dbReference type="PANTHER" id="PTHR30606">
    <property type="entry name" value="LIPID A BIOSYNTHESIS LAUROYL ACYLTRANSFERASE"/>
    <property type="match status" value="1"/>
</dbReference>
<gene>
    <name evidence="7" type="ORF">K4G66_24255</name>
</gene>
<dbReference type="PANTHER" id="PTHR30606:SF10">
    <property type="entry name" value="PHOSPHATIDYLINOSITOL MANNOSIDE ACYLTRANSFERASE"/>
    <property type="match status" value="1"/>
</dbReference>
<evidence type="ECO:0000256" key="2">
    <source>
        <dbReference type="ARBA" id="ARBA00022475"/>
    </source>
</evidence>
<keyword evidence="6 7" id="KW-0012">Acyltransferase</keyword>
<evidence type="ECO:0000256" key="3">
    <source>
        <dbReference type="ARBA" id="ARBA00022519"/>
    </source>
</evidence>
<dbReference type="AlphaFoldDB" id="A0AA49GNI7"/>
<dbReference type="GO" id="GO:0009247">
    <property type="term" value="P:glycolipid biosynthetic process"/>
    <property type="evidence" value="ECO:0007669"/>
    <property type="project" value="UniProtKB-ARBA"/>
</dbReference>
<evidence type="ECO:0000256" key="4">
    <source>
        <dbReference type="ARBA" id="ARBA00022679"/>
    </source>
</evidence>